<keyword evidence="6 9" id="KW-0238">DNA-binding</keyword>
<dbReference type="Pfam" id="PF02899">
    <property type="entry name" value="Phage_int_SAM_1"/>
    <property type="match status" value="2"/>
</dbReference>
<evidence type="ECO:0000256" key="9">
    <source>
        <dbReference type="HAMAP-Rule" id="MF_01808"/>
    </source>
</evidence>
<dbReference type="PANTHER" id="PTHR30349:SF77">
    <property type="entry name" value="TYROSINE RECOMBINASE XERC"/>
    <property type="match status" value="1"/>
</dbReference>
<dbReference type="SUPFAM" id="SSF56349">
    <property type="entry name" value="DNA breaking-rejoining enzymes"/>
    <property type="match status" value="1"/>
</dbReference>
<evidence type="ECO:0000256" key="4">
    <source>
        <dbReference type="ARBA" id="ARBA00022829"/>
    </source>
</evidence>
<dbReference type="InterPro" id="IPR010998">
    <property type="entry name" value="Integrase_recombinase_N"/>
</dbReference>
<feature type="compositionally biased region" description="Basic and acidic residues" evidence="10">
    <location>
        <begin position="97"/>
        <end position="107"/>
    </location>
</feature>
<dbReference type="GO" id="GO:0006313">
    <property type="term" value="P:DNA transposition"/>
    <property type="evidence" value="ECO:0007669"/>
    <property type="project" value="UniProtKB-UniRule"/>
</dbReference>
<evidence type="ECO:0000256" key="8">
    <source>
        <dbReference type="ARBA" id="ARBA00023306"/>
    </source>
</evidence>
<comment type="subunit">
    <text evidence="9">Forms a cyclic heterotetrameric complex composed of two molecules of XerC and two molecules of XerD.</text>
</comment>
<feature type="active site" description="O-(3'-phospho-DNA)-tyrosine intermediate" evidence="9">
    <location>
        <position position="394"/>
    </location>
</feature>
<reference evidence="13 14" key="1">
    <citation type="submission" date="2018-08" db="EMBL/GenBank/DDBJ databases">
        <title>Sequencing the genomes of 1000 actinobacteria strains.</title>
        <authorList>
            <person name="Klenk H.-P."/>
        </authorList>
    </citation>
    <scope>NUCLEOTIDE SEQUENCE [LARGE SCALE GENOMIC DNA]</scope>
    <source>
        <strain evidence="13 14">DSM 22891</strain>
    </source>
</reference>
<keyword evidence="4 9" id="KW-0159">Chromosome partition</keyword>
<feature type="active site" evidence="9">
    <location>
        <position position="288"/>
    </location>
</feature>
<feature type="active site" evidence="9">
    <location>
        <position position="359"/>
    </location>
</feature>
<dbReference type="InterPro" id="IPR004107">
    <property type="entry name" value="Integrase_SAM-like_N"/>
</dbReference>
<keyword evidence="5 9" id="KW-0229">DNA integration</keyword>
<keyword evidence="14" id="KW-1185">Reference proteome</keyword>
<feature type="active site" evidence="9">
    <location>
        <position position="385"/>
    </location>
</feature>
<feature type="domain" description="Tyr recombinase" evidence="11">
    <location>
        <begin position="221"/>
        <end position="407"/>
    </location>
</feature>
<dbReference type="PANTHER" id="PTHR30349">
    <property type="entry name" value="PHAGE INTEGRASE-RELATED"/>
    <property type="match status" value="1"/>
</dbReference>
<dbReference type="GO" id="GO:0051301">
    <property type="term" value="P:cell division"/>
    <property type="evidence" value="ECO:0007669"/>
    <property type="project" value="UniProtKB-KW"/>
</dbReference>
<comment type="subcellular location">
    <subcellularLocation>
        <location evidence="1 9">Cytoplasm</location>
    </subcellularLocation>
</comment>
<evidence type="ECO:0000259" key="11">
    <source>
        <dbReference type="PROSITE" id="PS51898"/>
    </source>
</evidence>
<evidence type="ECO:0000256" key="6">
    <source>
        <dbReference type="ARBA" id="ARBA00023125"/>
    </source>
</evidence>
<dbReference type="Gene3D" id="1.10.443.10">
    <property type="entry name" value="Intergrase catalytic core"/>
    <property type="match status" value="1"/>
</dbReference>
<dbReference type="GO" id="GO:0009037">
    <property type="term" value="F:tyrosine-based site-specific recombinase activity"/>
    <property type="evidence" value="ECO:0007669"/>
    <property type="project" value="UniProtKB-UniRule"/>
</dbReference>
<evidence type="ECO:0000256" key="7">
    <source>
        <dbReference type="ARBA" id="ARBA00023172"/>
    </source>
</evidence>
<feature type="active site" evidence="9">
    <location>
        <position position="264"/>
    </location>
</feature>
<dbReference type="AlphaFoldDB" id="A0A3D9V0A3"/>
<name>A0A3D9V0A3_THECX</name>
<comment type="function">
    <text evidence="9">Site-specific tyrosine recombinase, which acts by catalyzing the cutting and rejoining of the recombining DNA molecules. The XerC-XerD complex is essential to convert dimers of the bacterial chromosome into monomers to permit their segregation at cell division. It also contributes to the segregational stability of plasmids.</text>
</comment>
<dbReference type="PROSITE" id="PS51898">
    <property type="entry name" value="TYR_RECOMBINASE"/>
    <property type="match status" value="1"/>
</dbReference>
<dbReference type="Proteomes" id="UP000256485">
    <property type="component" value="Unassembled WGS sequence"/>
</dbReference>
<keyword evidence="8 9" id="KW-0131">Cell cycle</keyword>
<proteinExistence type="inferred from homology"/>
<evidence type="ECO:0000256" key="10">
    <source>
        <dbReference type="SAM" id="MobiDB-lite"/>
    </source>
</evidence>
<evidence type="ECO:0000259" key="12">
    <source>
        <dbReference type="PROSITE" id="PS51900"/>
    </source>
</evidence>
<organism evidence="13 14">
    <name type="scientific">Thermasporomyces composti</name>
    <dbReference type="NCBI Taxonomy" id="696763"/>
    <lineage>
        <taxon>Bacteria</taxon>
        <taxon>Bacillati</taxon>
        <taxon>Actinomycetota</taxon>
        <taxon>Actinomycetes</taxon>
        <taxon>Propionibacteriales</taxon>
        <taxon>Nocardioidaceae</taxon>
        <taxon>Thermasporomyces</taxon>
    </lineage>
</organism>
<keyword evidence="2 9" id="KW-0963">Cytoplasm</keyword>
<evidence type="ECO:0000313" key="14">
    <source>
        <dbReference type="Proteomes" id="UP000256485"/>
    </source>
</evidence>
<feature type="domain" description="Core-binding (CB)" evidence="12">
    <location>
        <begin position="42"/>
        <end position="200"/>
    </location>
</feature>
<feature type="active site" evidence="9">
    <location>
        <position position="362"/>
    </location>
</feature>
<protein>
    <recommendedName>
        <fullName evidence="9">Tyrosine recombinase XerC</fullName>
    </recommendedName>
</protein>
<dbReference type="InterPro" id="IPR013762">
    <property type="entry name" value="Integrase-like_cat_sf"/>
</dbReference>
<evidence type="ECO:0000256" key="1">
    <source>
        <dbReference type="ARBA" id="ARBA00004496"/>
    </source>
</evidence>
<evidence type="ECO:0000256" key="3">
    <source>
        <dbReference type="ARBA" id="ARBA00022618"/>
    </source>
</evidence>
<dbReference type="HAMAP" id="MF_01808">
    <property type="entry name" value="Recomb_XerC_XerD"/>
    <property type="match status" value="1"/>
</dbReference>
<keyword evidence="7 9" id="KW-0233">DNA recombination</keyword>
<dbReference type="InterPro" id="IPR044068">
    <property type="entry name" value="CB"/>
</dbReference>
<dbReference type="Pfam" id="PF00589">
    <property type="entry name" value="Phage_integrase"/>
    <property type="match status" value="1"/>
</dbReference>
<dbReference type="GO" id="GO:0003677">
    <property type="term" value="F:DNA binding"/>
    <property type="evidence" value="ECO:0007669"/>
    <property type="project" value="UniProtKB-UniRule"/>
</dbReference>
<dbReference type="PROSITE" id="PS51900">
    <property type="entry name" value="CB"/>
    <property type="match status" value="1"/>
</dbReference>
<dbReference type="GO" id="GO:0007059">
    <property type="term" value="P:chromosome segregation"/>
    <property type="evidence" value="ECO:0007669"/>
    <property type="project" value="UniProtKB-UniRule"/>
</dbReference>
<comment type="caution">
    <text evidence="13">The sequence shown here is derived from an EMBL/GenBank/DDBJ whole genome shotgun (WGS) entry which is preliminary data.</text>
</comment>
<dbReference type="InterPro" id="IPR011010">
    <property type="entry name" value="DNA_brk_join_enz"/>
</dbReference>
<evidence type="ECO:0000256" key="2">
    <source>
        <dbReference type="ARBA" id="ARBA00022490"/>
    </source>
</evidence>
<sequence length="413" mass="45000">MGARRLPWAAHFVHGQGVEAGSAAGHTQMRGHEQASVDEPSRAGVRLLAEFERHLVVERGLSPHTVRAYIGDVLDLMRYLAAGGRRVPVTPASGRPTKAEKAAEHADLPTVSHVPDDHDHRQRAGEQRASEHDRPRTPVHEEGRSGAVDEDQSGAVSPELVDLTLQSLRAWLGTMRGDGLAQTTLARRAAAVRTFTAWAHRRGVLDHDPGALLKTPKAQRRLPAVLKQSEARRLLEIAGKADDGDPVASRDRAVLELLYATGIRVGELVALDLDDIDDERWVIRVIGKGGKERSVPFGAPAAEALESYRRHGRPALARADSGPALFLGVRGRRLDPRTVRRILDSRLADLPEAPRIGPHGLRHSAATHLLEGGADLRSVQELLGHASLATTQIYTHVTAERLRAVYRQAHPRA</sequence>
<feature type="region of interest" description="Disordered" evidence="10">
    <location>
        <begin position="86"/>
        <end position="156"/>
    </location>
</feature>
<dbReference type="Gene3D" id="1.10.150.130">
    <property type="match status" value="1"/>
</dbReference>
<evidence type="ECO:0000256" key="5">
    <source>
        <dbReference type="ARBA" id="ARBA00022908"/>
    </source>
</evidence>
<dbReference type="InterPro" id="IPR023009">
    <property type="entry name" value="Tyrosine_recombinase_XerC/XerD"/>
</dbReference>
<feature type="compositionally biased region" description="Basic and acidic residues" evidence="10">
    <location>
        <begin position="114"/>
        <end position="144"/>
    </location>
</feature>
<dbReference type="InterPro" id="IPR002104">
    <property type="entry name" value="Integrase_catalytic"/>
</dbReference>
<keyword evidence="3 9" id="KW-0132">Cell division</keyword>
<gene>
    <name evidence="9" type="primary">xerC</name>
    <name evidence="13" type="ORF">DFJ64_0560</name>
</gene>
<dbReference type="EMBL" id="QTUC01000001">
    <property type="protein sequence ID" value="REF35188.1"/>
    <property type="molecule type" value="Genomic_DNA"/>
</dbReference>
<accession>A0A3D9V0A3</accession>
<dbReference type="InterPro" id="IPR050090">
    <property type="entry name" value="Tyrosine_recombinase_XerCD"/>
</dbReference>
<comment type="similarity">
    <text evidence="9">Belongs to the 'phage' integrase family. XerC subfamily.</text>
</comment>
<dbReference type="CDD" id="cd00798">
    <property type="entry name" value="INT_XerDC_C"/>
    <property type="match status" value="1"/>
</dbReference>
<dbReference type="GO" id="GO:0005737">
    <property type="term" value="C:cytoplasm"/>
    <property type="evidence" value="ECO:0007669"/>
    <property type="project" value="UniProtKB-SubCell"/>
</dbReference>
<evidence type="ECO:0000313" key="13">
    <source>
        <dbReference type="EMBL" id="REF35188.1"/>
    </source>
</evidence>